<keyword evidence="2" id="KW-1185">Reference proteome</keyword>
<dbReference type="EMBL" id="JAVAMP010000005">
    <property type="protein sequence ID" value="MDP5275060.1"/>
    <property type="molecule type" value="Genomic_DNA"/>
</dbReference>
<dbReference type="Gene3D" id="3.30.360.40">
    <property type="entry name" value="YwmB-like"/>
    <property type="match status" value="1"/>
</dbReference>
<accession>A0ABT9J0G5</accession>
<dbReference type="InterPro" id="IPR036209">
    <property type="entry name" value="YwmB-like_sf"/>
</dbReference>
<reference evidence="1 2" key="1">
    <citation type="submission" date="2023-08" db="EMBL/GenBank/DDBJ databases">
        <authorList>
            <person name="Park J.-S."/>
        </authorList>
    </citation>
    <scope>NUCLEOTIDE SEQUENCE [LARGE SCALE GENOMIC DNA]</scope>
    <source>
        <strain evidence="1 2">2205SS18-9</strain>
    </source>
</reference>
<evidence type="ECO:0000313" key="1">
    <source>
        <dbReference type="EMBL" id="MDP5275060.1"/>
    </source>
</evidence>
<dbReference type="Pfam" id="PF08680">
    <property type="entry name" value="DUF1779"/>
    <property type="match status" value="1"/>
</dbReference>
<name>A0ABT9J0G5_9BACL</name>
<dbReference type="SUPFAM" id="SSF143842">
    <property type="entry name" value="YwmB-like"/>
    <property type="match status" value="1"/>
</dbReference>
<organism evidence="1 2">
    <name type="scientific">Chengkuizengella axinellae</name>
    <dbReference type="NCBI Taxonomy" id="3064388"/>
    <lineage>
        <taxon>Bacteria</taxon>
        <taxon>Bacillati</taxon>
        <taxon>Bacillota</taxon>
        <taxon>Bacilli</taxon>
        <taxon>Bacillales</taxon>
        <taxon>Paenibacillaceae</taxon>
        <taxon>Chengkuizengella</taxon>
    </lineage>
</organism>
<dbReference type="InterPro" id="IPR014794">
    <property type="entry name" value="DUF1779"/>
</dbReference>
<protein>
    <submittedName>
        <fullName evidence="1">YwmB family TATA-box binding protein</fullName>
    </submittedName>
</protein>
<sequence>MVSIFKNKTILSLFIFIALLFSSLSYYIYASAEDDFSQFVSLSGDVFPENYQFILKHSGLYKSYEEQGSFEQLGDSLMSEFHMPQSESLIDSGHLVYQSEVELDSGTNLVVRLAGIENEKITYLTLILESDQHSLGSLSTDKTQIETVLEILNIQTNWNTMLQGKYSNHSDDDFNDLWKSLNNKLQLNEIETYTDERTVSTSFYSSKLNSEILSGSNRMNLQVALHQNSINDEWQLTIGSPIITIEY</sequence>
<comment type="caution">
    <text evidence="1">The sequence shown here is derived from an EMBL/GenBank/DDBJ whole genome shotgun (WGS) entry which is preliminary data.</text>
</comment>
<evidence type="ECO:0000313" key="2">
    <source>
        <dbReference type="Proteomes" id="UP001231941"/>
    </source>
</evidence>
<dbReference type="RefSeq" id="WP_305992368.1">
    <property type="nucleotide sequence ID" value="NZ_JAVAMP010000005.1"/>
</dbReference>
<dbReference type="Proteomes" id="UP001231941">
    <property type="component" value="Unassembled WGS sequence"/>
</dbReference>
<proteinExistence type="predicted"/>
<gene>
    <name evidence="1" type="ORF">Q5Y73_13145</name>
</gene>